<dbReference type="Proteomes" id="UP001186944">
    <property type="component" value="Unassembled WGS sequence"/>
</dbReference>
<evidence type="ECO:0000313" key="8">
    <source>
        <dbReference type="Proteomes" id="UP001186944"/>
    </source>
</evidence>
<feature type="region of interest" description="Disordered" evidence="5">
    <location>
        <begin position="25"/>
        <end position="71"/>
    </location>
</feature>
<dbReference type="SUPFAM" id="SSF57903">
    <property type="entry name" value="FYVE/PHD zinc finger"/>
    <property type="match status" value="1"/>
</dbReference>
<evidence type="ECO:0000256" key="1">
    <source>
        <dbReference type="ARBA" id="ARBA00022723"/>
    </source>
</evidence>
<evidence type="ECO:0000259" key="6">
    <source>
        <dbReference type="PROSITE" id="PS50016"/>
    </source>
</evidence>
<protein>
    <recommendedName>
        <fullName evidence="6">PHD-type domain-containing protein</fullName>
    </recommendedName>
</protein>
<dbReference type="SMART" id="SM00249">
    <property type="entry name" value="PHD"/>
    <property type="match status" value="1"/>
</dbReference>
<comment type="caution">
    <text evidence="7">The sequence shown here is derived from an EMBL/GenBank/DDBJ whole genome shotgun (WGS) entry which is preliminary data.</text>
</comment>
<keyword evidence="2 4" id="KW-0863">Zinc-finger</keyword>
<evidence type="ECO:0000256" key="4">
    <source>
        <dbReference type="PROSITE-ProRule" id="PRU00146"/>
    </source>
</evidence>
<dbReference type="InterPro" id="IPR011011">
    <property type="entry name" value="Znf_FYVE_PHD"/>
</dbReference>
<dbReference type="CDD" id="cd15489">
    <property type="entry name" value="PHD_SF"/>
    <property type="match status" value="1"/>
</dbReference>
<dbReference type="Gene3D" id="3.30.40.10">
    <property type="entry name" value="Zinc/RING finger domain, C3HC4 (zinc finger)"/>
    <property type="match status" value="1"/>
</dbReference>
<gene>
    <name evidence="7" type="ORF">FSP39_008973</name>
</gene>
<dbReference type="Pfam" id="PF00628">
    <property type="entry name" value="PHD"/>
    <property type="match status" value="1"/>
</dbReference>
<feature type="compositionally biased region" description="Basic residues" evidence="5">
    <location>
        <begin position="36"/>
        <end position="51"/>
    </location>
</feature>
<proteinExistence type="predicted"/>
<evidence type="ECO:0000256" key="3">
    <source>
        <dbReference type="ARBA" id="ARBA00022833"/>
    </source>
</evidence>
<keyword evidence="3" id="KW-0862">Zinc</keyword>
<reference evidence="7" key="1">
    <citation type="submission" date="2019-08" db="EMBL/GenBank/DDBJ databases">
        <title>The improved chromosome-level genome for the pearl oyster Pinctada fucata martensii using PacBio sequencing and Hi-C.</title>
        <authorList>
            <person name="Zheng Z."/>
        </authorList>
    </citation>
    <scope>NUCLEOTIDE SEQUENCE</scope>
    <source>
        <strain evidence="7">ZZ-2019</strain>
        <tissue evidence="7">Adductor muscle</tissue>
    </source>
</reference>
<dbReference type="PROSITE" id="PS50016">
    <property type="entry name" value="ZF_PHD_2"/>
    <property type="match status" value="1"/>
</dbReference>
<dbReference type="GO" id="GO:0008270">
    <property type="term" value="F:zinc ion binding"/>
    <property type="evidence" value="ECO:0007669"/>
    <property type="project" value="UniProtKB-KW"/>
</dbReference>
<organism evidence="7 8">
    <name type="scientific">Pinctada imbricata</name>
    <name type="common">Atlantic pearl-oyster</name>
    <name type="synonym">Pinctada martensii</name>
    <dbReference type="NCBI Taxonomy" id="66713"/>
    <lineage>
        <taxon>Eukaryota</taxon>
        <taxon>Metazoa</taxon>
        <taxon>Spiralia</taxon>
        <taxon>Lophotrochozoa</taxon>
        <taxon>Mollusca</taxon>
        <taxon>Bivalvia</taxon>
        <taxon>Autobranchia</taxon>
        <taxon>Pteriomorphia</taxon>
        <taxon>Pterioida</taxon>
        <taxon>Pterioidea</taxon>
        <taxon>Pteriidae</taxon>
        <taxon>Pinctada</taxon>
    </lineage>
</organism>
<dbReference type="InterPro" id="IPR019786">
    <property type="entry name" value="Zinc_finger_PHD-type_CS"/>
</dbReference>
<evidence type="ECO:0000256" key="2">
    <source>
        <dbReference type="ARBA" id="ARBA00022771"/>
    </source>
</evidence>
<keyword evidence="1" id="KW-0479">Metal-binding</keyword>
<dbReference type="EMBL" id="VSWD01000009">
    <property type="protein sequence ID" value="KAK3092927.1"/>
    <property type="molecule type" value="Genomic_DNA"/>
</dbReference>
<name>A0AA88XW14_PINIB</name>
<accession>A0AA88XW14</accession>
<evidence type="ECO:0000313" key="7">
    <source>
        <dbReference type="EMBL" id="KAK3092927.1"/>
    </source>
</evidence>
<dbReference type="AlphaFoldDB" id="A0AA88XW14"/>
<dbReference type="InterPro" id="IPR019787">
    <property type="entry name" value="Znf_PHD-finger"/>
</dbReference>
<sequence length="174" mass="20214">MGYTSCTSSKCEWVVPKERSLEPAMIKDMTFERSQHGKAGKTRPPLGHKKRDYNPLPQTDDSRLTEHNESEEDEFFSTFTDELRKSLPNACLFKEIKSNCLKNENDEEEMDVDEEKENIVGDTYFCPCCSELKSLRERSVCCNICGLWYHYRCVNLAEAKVKKISSWHCEECSM</sequence>
<feature type="domain" description="PHD-type" evidence="6">
    <location>
        <begin position="123"/>
        <end position="174"/>
    </location>
</feature>
<keyword evidence="8" id="KW-1185">Reference proteome</keyword>
<evidence type="ECO:0000256" key="5">
    <source>
        <dbReference type="SAM" id="MobiDB-lite"/>
    </source>
</evidence>
<dbReference type="InterPro" id="IPR013083">
    <property type="entry name" value="Znf_RING/FYVE/PHD"/>
</dbReference>
<dbReference type="PROSITE" id="PS01359">
    <property type="entry name" value="ZF_PHD_1"/>
    <property type="match status" value="1"/>
</dbReference>
<dbReference type="InterPro" id="IPR001965">
    <property type="entry name" value="Znf_PHD"/>
</dbReference>